<accession>A0A0H5R6P0</accession>
<reference evidence="2" key="1">
    <citation type="submission" date="2015-04" db="EMBL/GenBank/DDBJ databases">
        <title>The genome sequence of the plant pathogenic Rhizarian Plasmodiophora brassicae reveals insights in its biotrophic life cycle and the origin of chitin synthesis.</title>
        <authorList>
            <person name="Schwelm A."/>
            <person name="Fogelqvist J."/>
            <person name="Knaust A."/>
            <person name="Julke S."/>
            <person name="Lilja T."/>
            <person name="Dhandapani V."/>
            <person name="Bonilla-Rosso G."/>
            <person name="Karlsson M."/>
            <person name="Shevchenko A."/>
            <person name="Choi S.R."/>
            <person name="Kim H.G."/>
            <person name="Park J.Y."/>
            <person name="Lim Y.P."/>
            <person name="Ludwig-Muller J."/>
            <person name="Dixelius C."/>
        </authorList>
    </citation>
    <scope>NUCLEOTIDE SEQUENCE</scope>
    <source>
        <tissue evidence="2">Potato root galls</tissue>
    </source>
</reference>
<sequence length="251" mass="26914">GNTPGPFPLLVFGYTSPDRFDNLIRSISSSGVVVAAFPVFDLNHNLDFAKDLLFVSTEMHYENASPISSFYGKIITGKACIMGQGIGSSSPYLITQPDLQPYNIPVNITGIISLGLRLTTEGGLFGAASTSTAPALIIAAENDCVYSPSSNAIPLYNAISRYPAACKTYVEVRNASSCTLADAFISDCQADEAFCHPSTGIGSSMHQNLTAQIISPWLSGIMQDDMAEWIRFKSSLRSMTSTSLAFLQLCH</sequence>
<dbReference type="AlphaFoldDB" id="A0A0H5R6P0"/>
<feature type="non-terminal residue" evidence="2">
    <location>
        <position position="1"/>
    </location>
</feature>
<dbReference type="EMBL" id="HACM01003517">
    <property type="protein sequence ID" value="CRZ03959.1"/>
    <property type="molecule type" value="Transcribed_RNA"/>
</dbReference>
<protein>
    <recommendedName>
        <fullName evidence="1">PET hydrolase/cutinase-like domain-containing protein</fullName>
    </recommendedName>
</protein>
<feature type="domain" description="PET hydrolase/cutinase-like" evidence="1">
    <location>
        <begin position="130"/>
        <end position="178"/>
    </location>
</feature>
<feature type="non-terminal residue" evidence="2">
    <location>
        <position position="251"/>
    </location>
</feature>
<dbReference type="InterPro" id="IPR029058">
    <property type="entry name" value="AB_hydrolase_fold"/>
</dbReference>
<evidence type="ECO:0000259" key="1">
    <source>
        <dbReference type="Pfam" id="PF12740"/>
    </source>
</evidence>
<dbReference type="InterPro" id="IPR041127">
    <property type="entry name" value="PET_hydrolase/cutinase-like"/>
</dbReference>
<dbReference type="Pfam" id="PF12740">
    <property type="entry name" value="PETase"/>
    <property type="match status" value="1"/>
</dbReference>
<dbReference type="Gene3D" id="3.40.50.1820">
    <property type="entry name" value="alpha/beta hydrolase"/>
    <property type="match status" value="1"/>
</dbReference>
<evidence type="ECO:0000313" key="2">
    <source>
        <dbReference type="EMBL" id="CRZ03959.1"/>
    </source>
</evidence>
<organism evidence="2">
    <name type="scientific">Spongospora subterranea</name>
    <dbReference type="NCBI Taxonomy" id="70186"/>
    <lineage>
        <taxon>Eukaryota</taxon>
        <taxon>Sar</taxon>
        <taxon>Rhizaria</taxon>
        <taxon>Endomyxa</taxon>
        <taxon>Phytomyxea</taxon>
        <taxon>Plasmodiophorida</taxon>
        <taxon>Plasmodiophoridae</taxon>
        <taxon>Spongospora</taxon>
    </lineage>
</organism>
<proteinExistence type="predicted"/>
<name>A0A0H5R6P0_9EUKA</name>